<dbReference type="InterPro" id="IPR000477">
    <property type="entry name" value="RT_dom"/>
</dbReference>
<name>A0A8B6CPM5_MYTGA</name>
<dbReference type="Pfam" id="PF00078">
    <property type="entry name" value="RVT_1"/>
    <property type="match status" value="1"/>
</dbReference>
<gene>
    <name evidence="2" type="ORF">MGAL_10B054612</name>
</gene>
<keyword evidence="3" id="KW-1185">Reference proteome</keyword>
<dbReference type="OrthoDB" id="425681at2759"/>
<proteinExistence type="predicted"/>
<organism evidence="2 3">
    <name type="scientific">Mytilus galloprovincialis</name>
    <name type="common">Mediterranean mussel</name>
    <dbReference type="NCBI Taxonomy" id="29158"/>
    <lineage>
        <taxon>Eukaryota</taxon>
        <taxon>Metazoa</taxon>
        <taxon>Spiralia</taxon>
        <taxon>Lophotrochozoa</taxon>
        <taxon>Mollusca</taxon>
        <taxon>Bivalvia</taxon>
        <taxon>Autobranchia</taxon>
        <taxon>Pteriomorphia</taxon>
        <taxon>Mytilida</taxon>
        <taxon>Mytiloidea</taxon>
        <taxon>Mytilidae</taxon>
        <taxon>Mytilinae</taxon>
        <taxon>Mytilus</taxon>
    </lineage>
</organism>
<reference evidence="2" key="1">
    <citation type="submission" date="2018-11" db="EMBL/GenBank/DDBJ databases">
        <authorList>
            <person name="Alioto T."/>
            <person name="Alioto T."/>
        </authorList>
    </citation>
    <scope>NUCLEOTIDE SEQUENCE</scope>
</reference>
<comment type="caution">
    <text evidence="2">The sequence shown here is derived from an EMBL/GenBank/DDBJ whole genome shotgun (WGS) entry which is preliminary data.</text>
</comment>
<protein>
    <recommendedName>
        <fullName evidence="1">Reverse transcriptase domain-containing protein</fullName>
    </recommendedName>
</protein>
<feature type="domain" description="Reverse transcriptase" evidence="1">
    <location>
        <begin position="8"/>
        <end position="95"/>
    </location>
</feature>
<dbReference type="Proteomes" id="UP000596742">
    <property type="component" value="Unassembled WGS sequence"/>
</dbReference>
<dbReference type="EMBL" id="UYJE01002072">
    <property type="protein sequence ID" value="VDI07587.1"/>
    <property type="molecule type" value="Genomic_DNA"/>
</dbReference>
<sequence length="124" mass="14020">MSIQVKWNNSLSGEVKVTQGVRQGAKLSTMLYKRYNNNILKALERSDIGAEIGNIKVTAPTCADDIAVLAENQHEVQALLDIVENCTKRDLVTINQISQIWYRSLNVIVISQYTLEKMRDNPKE</sequence>
<accession>A0A8B6CPM5</accession>
<evidence type="ECO:0000259" key="1">
    <source>
        <dbReference type="Pfam" id="PF00078"/>
    </source>
</evidence>
<evidence type="ECO:0000313" key="2">
    <source>
        <dbReference type="EMBL" id="VDI07587.1"/>
    </source>
</evidence>
<dbReference type="AlphaFoldDB" id="A0A8B6CPM5"/>
<evidence type="ECO:0000313" key="3">
    <source>
        <dbReference type="Proteomes" id="UP000596742"/>
    </source>
</evidence>